<evidence type="ECO:0000259" key="4">
    <source>
        <dbReference type="PROSITE" id="PS50042"/>
    </source>
</evidence>
<evidence type="ECO:0000313" key="7">
    <source>
        <dbReference type="Proteomes" id="UP000637299"/>
    </source>
</evidence>
<evidence type="ECO:0000256" key="2">
    <source>
        <dbReference type="ARBA" id="ARBA00023125"/>
    </source>
</evidence>
<feature type="domain" description="Cyclic nucleotide-binding" evidence="4">
    <location>
        <begin position="19"/>
        <end position="117"/>
    </location>
</feature>
<gene>
    <name evidence="6" type="ORF">IC610_03660</name>
</gene>
<proteinExistence type="predicted"/>
<dbReference type="Proteomes" id="UP000637299">
    <property type="component" value="Unassembled WGS sequence"/>
</dbReference>
<dbReference type="InterPro" id="IPR012318">
    <property type="entry name" value="HTH_CRP"/>
</dbReference>
<dbReference type="RefSeq" id="WP_191735290.1">
    <property type="nucleotide sequence ID" value="NZ_JACYFS010000001.1"/>
</dbReference>
<keyword evidence="2" id="KW-0238">DNA-binding</keyword>
<keyword evidence="1" id="KW-0805">Transcription regulation</keyword>
<reference evidence="6 7" key="1">
    <citation type="submission" date="2020-09" db="EMBL/GenBank/DDBJ databases">
        <title>Genome seq and assembly of Chryseobacterium sp.</title>
        <authorList>
            <person name="Chhetri G."/>
        </authorList>
    </citation>
    <scope>NUCLEOTIDE SEQUENCE [LARGE SCALE GENOMIC DNA]</scope>
    <source>
        <strain evidence="6 7">GCR10</strain>
    </source>
</reference>
<dbReference type="InterPro" id="IPR018490">
    <property type="entry name" value="cNMP-bd_dom_sf"/>
</dbReference>
<dbReference type="SUPFAM" id="SSF46785">
    <property type="entry name" value="Winged helix' DNA-binding domain"/>
    <property type="match status" value="1"/>
</dbReference>
<organism evidence="6 7">
    <name type="scientific">Chryseobacterium caseinilyticum</name>
    <dbReference type="NCBI Taxonomy" id="2771428"/>
    <lineage>
        <taxon>Bacteria</taxon>
        <taxon>Pseudomonadati</taxon>
        <taxon>Bacteroidota</taxon>
        <taxon>Flavobacteriia</taxon>
        <taxon>Flavobacteriales</taxon>
        <taxon>Weeksellaceae</taxon>
        <taxon>Chryseobacterium group</taxon>
        <taxon>Chryseobacterium</taxon>
    </lineage>
</organism>
<comment type="caution">
    <text evidence="6">The sequence shown here is derived from an EMBL/GenBank/DDBJ whole genome shotgun (WGS) entry which is preliminary data.</text>
</comment>
<dbReference type="Pfam" id="PF13545">
    <property type="entry name" value="HTH_Crp_2"/>
    <property type="match status" value="1"/>
</dbReference>
<protein>
    <submittedName>
        <fullName evidence="6">Crp/Fnr family transcriptional regulator</fullName>
    </submittedName>
</protein>
<dbReference type="PRINTS" id="PR00034">
    <property type="entry name" value="HTHCRP"/>
</dbReference>
<keyword evidence="3" id="KW-0804">Transcription</keyword>
<dbReference type="InterPro" id="IPR000595">
    <property type="entry name" value="cNMP-bd_dom"/>
</dbReference>
<evidence type="ECO:0000313" key="6">
    <source>
        <dbReference type="EMBL" id="MBD8081518.1"/>
    </source>
</evidence>
<dbReference type="Gene3D" id="2.60.120.10">
    <property type="entry name" value="Jelly Rolls"/>
    <property type="match status" value="1"/>
</dbReference>
<dbReference type="SUPFAM" id="SSF51206">
    <property type="entry name" value="cAMP-binding domain-like"/>
    <property type="match status" value="1"/>
</dbReference>
<dbReference type="Pfam" id="PF00027">
    <property type="entry name" value="cNMP_binding"/>
    <property type="match status" value="1"/>
</dbReference>
<evidence type="ECO:0000259" key="5">
    <source>
        <dbReference type="PROSITE" id="PS51063"/>
    </source>
</evidence>
<keyword evidence="7" id="KW-1185">Reference proteome</keyword>
<accession>A0ABR8Z883</accession>
<dbReference type="SMART" id="SM00419">
    <property type="entry name" value="HTH_CRP"/>
    <property type="match status" value="1"/>
</dbReference>
<name>A0ABR8Z883_9FLAO</name>
<sequence>MIIDEELLLKNGAEILQCKAGETIITEGSLPKYYYQIQTGLIKINSYKDDGSEFIHSLPSDGQCIAETFLWYDVPYCVNAEVMNDAVILRVRKDVFLDIVNSDSVLMNRVMSYTSERMFYRYKMLTTLSVNNPAHRILKVMEFLKSHHQIDEPFQFTVPFSRRQLASLTGLRVETVIRTVKKLEKQNFVKINNGKICF</sequence>
<dbReference type="InterPro" id="IPR036390">
    <property type="entry name" value="WH_DNA-bd_sf"/>
</dbReference>
<dbReference type="EMBL" id="JACYFS010000001">
    <property type="protein sequence ID" value="MBD8081518.1"/>
    <property type="molecule type" value="Genomic_DNA"/>
</dbReference>
<evidence type="ECO:0000256" key="1">
    <source>
        <dbReference type="ARBA" id="ARBA00023015"/>
    </source>
</evidence>
<dbReference type="PROSITE" id="PS51063">
    <property type="entry name" value="HTH_CRP_2"/>
    <property type="match status" value="1"/>
</dbReference>
<dbReference type="PROSITE" id="PS50042">
    <property type="entry name" value="CNMP_BINDING_3"/>
    <property type="match status" value="1"/>
</dbReference>
<dbReference type="CDD" id="cd00038">
    <property type="entry name" value="CAP_ED"/>
    <property type="match status" value="1"/>
</dbReference>
<feature type="domain" description="HTH crp-type" evidence="5">
    <location>
        <begin position="131"/>
        <end position="198"/>
    </location>
</feature>
<dbReference type="InterPro" id="IPR014710">
    <property type="entry name" value="RmlC-like_jellyroll"/>
</dbReference>
<evidence type="ECO:0000256" key="3">
    <source>
        <dbReference type="ARBA" id="ARBA00023163"/>
    </source>
</evidence>